<dbReference type="GO" id="GO:0008270">
    <property type="term" value="F:zinc ion binding"/>
    <property type="evidence" value="ECO:0007669"/>
    <property type="project" value="UniProtKB-KW"/>
</dbReference>
<dbReference type="Gramene" id="CDP05466">
    <property type="protein sequence ID" value="CDP05466"/>
    <property type="gene ID" value="GSCOC_T00020528001"/>
</dbReference>
<dbReference type="SMART" id="SM00249">
    <property type="entry name" value="PHD"/>
    <property type="match status" value="1"/>
</dbReference>
<dbReference type="PANTHER" id="PTHR46201:SF1">
    <property type="entry name" value="PHD FINGER PROTEIN MALE STERILITY 1"/>
    <property type="match status" value="1"/>
</dbReference>
<keyword evidence="2" id="KW-0863">Zinc-finger</keyword>
<evidence type="ECO:0000256" key="4">
    <source>
        <dbReference type="ARBA" id="ARBA00023015"/>
    </source>
</evidence>
<dbReference type="InterPro" id="IPR013083">
    <property type="entry name" value="Znf_RING/FYVE/PHD"/>
</dbReference>
<dbReference type="PANTHER" id="PTHR46201">
    <property type="entry name" value="PHD FINGER PROTEIN MALE MEIOCYTE DEATH 1-RELATED"/>
    <property type="match status" value="1"/>
</dbReference>
<dbReference type="PROSITE" id="PS01359">
    <property type="entry name" value="ZF_PHD_1"/>
    <property type="match status" value="1"/>
</dbReference>
<sequence length="657" mass="74404">MSELDYIGCKKRKRGEGVFKFKGFCDQGFPVEFNGSFQENVRALLEIGQMETGLCDPMPIWSFQLEVHRHPLLHVFLFVVEEPIELSLTRGCKHCQYIGWGDHLICNKKYHFLLPSKDTISACLSYEGSSAGINVTASNSIASKSNLIDLQGHTMHGVFHSNGFGHLLCINGEETGLDLAGFQIMDFWDRLCTGLRAREVSLRDLSQKQGMDLRLLHSMAYGKPWFGQWGYKFGRGSFGVTEPMHRSAIEALQNTPLGLFAHHLGNETNEILTILSRYQMLSGHILVTLGDMFHFMLELKSKLPKESNTESSHPGMLVDTSCRWSAKRIEMAIRVIIEALKRAEFRWISRQEVRDAARAYIGDTGLLDFVLKSLGNHIVGKYLVRRCLNPVTKVLEYCLEDISHAFPRRDGYSRLISTPDSKLKPRYKITWAQLMKDLFRLYKLILKENNAMSSTGILASIPIASRIILDTKLFIKDYSEESTSILDKSVLHCSIVLTTNTDRGSTNKVVITPYEFFMLRNTATFDELKLEVERKFRDLYWGMRNFVAESLANLDAKGSDLVFKLIKAGTKIVFEGKISGESADICGMMFESFESNALVVDCICGTKIDDGERMVSCDICEVRQHARCVHVSNIEEIPTIFLCNSCEQDILHFPSLP</sequence>
<gene>
    <name evidence="7" type="ORF">GSCOC_T00020528001</name>
</gene>
<dbReference type="InterPro" id="IPR058054">
    <property type="entry name" value="Znf_MS1-like"/>
</dbReference>
<dbReference type="SUPFAM" id="SSF57903">
    <property type="entry name" value="FYVE/PHD zinc finger"/>
    <property type="match status" value="1"/>
</dbReference>
<dbReference type="InterPro" id="IPR011011">
    <property type="entry name" value="Znf_FYVE_PHD"/>
</dbReference>
<reference evidence="8" key="1">
    <citation type="journal article" date="2014" name="Science">
        <title>The coffee genome provides insight into the convergent evolution of caffeine biosynthesis.</title>
        <authorList>
            <person name="Denoeud F."/>
            <person name="Carretero-Paulet L."/>
            <person name="Dereeper A."/>
            <person name="Droc G."/>
            <person name="Guyot R."/>
            <person name="Pietrella M."/>
            <person name="Zheng C."/>
            <person name="Alberti A."/>
            <person name="Anthony F."/>
            <person name="Aprea G."/>
            <person name="Aury J.M."/>
            <person name="Bento P."/>
            <person name="Bernard M."/>
            <person name="Bocs S."/>
            <person name="Campa C."/>
            <person name="Cenci A."/>
            <person name="Combes M.C."/>
            <person name="Crouzillat D."/>
            <person name="Da Silva C."/>
            <person name="Daddiego L."/>
            <person name="De Bellis F."/>
            <person name="Dussert S."/>
            <person name="Garsmeur O."/>
            <person name="Gayraud T."/>
            <person name="Guignon V."/>
            <person name="Jahn K."/>
            <person name="Jamilloux V."/>
            <person name="Joet T."/>
            <person name="Labadie K."/>
            <person name="Lan T."/>
            <person name="Leclercq J."/>
            <person name="Lepelley M."/>
            <person name="Leroy T."/>
            <person name="Li L.T."/>
            <person name="Librado P."/>
            <person name="Lopez L."/>
            <person name="Munoz A."/>
            <person name="Noel B."/>
            <person name="Pallavicini A."/>
            <person name="Perrotta G."/>
            <person name="Poncet V."/>
            <person name="Pot D."/>
            <person name="Priyono X."/>
            <person name="Rigoreau M."/>
            <person name="Rouard M."/>
            <person name="Rozas J."/>
            <person name="Tranchant-Dubreuil C."/>
            <person name="VanBuren R."/>
            <person name="Zhang Q."/>
            <person name="Andrade A.C."/>
            <person name="Argout X."/>
            <person name="Bertrand B."/>
            <person name="de Kochko A."/>
            <person name="Graziosi G."/>
            <person name="Henry R.J."/>
            <person name="Jayarama X."/>
            <person name="Ming R."/>
            <person name="Nagai C."/>
            <person name="Rounsley S."/>
            <person name="Sankoff D."/>
            <person name="Giuliano G."/>
            <person name="Albert V.A."/>
            <person name="Wincker P."/>
            <person name="Lashermes P."/>
        </authorList>
    </citation>
    <scope>NUCLEOTIDE SEQUENCE [LARGE SCALE GENOMIC DNA]</scope>
    <source>
        <strain evidence="8">cv. DH200-94</strain>
    </source>
</reference>
<dbReference type="EMBL" id="HG739100">
    <property type="protein sequence ID" value="CDP05466.1"/>
    <property type="molecule type" value="Genomic_DNA"/>
</dbReference>
<keyword evidence="5" id="KW-0804">Transcription</keyword>
<dbReference type="OrthoDB" id="436852at2759"/>
<keyword evidence="8" id="KW-1185">Reference proteome</keyword>
<dbReference type="CDD" id="cd15556">
    <property type="entry name" value="PHD_MMD1_like"/>
    <property type="match status" value="1"/>
</dbReference>
<dbReference type="PhylomeDB" id="A0A068UAF3"/>
<name>A0A068UAF3_COFCA</name>
<dbReference type="InterPro" id="IPR001965">
    <property type="entry name" value="Znf_PHD"/>
</dbReference>
<keyword evidence="4" id="KW-0805">Transcription regulation</keyword>
<dbReference type="Gene3D" id="3.30.40.10">
    <property type="entry name" value="Zinc/RING finger domain, C3HC4 (zinc finger)"/>
    <property type="match status" value="1"/>
</dbReference>
<dbReference type="Pfam" id="PF25565">
    <property type="entry name" value="Ubiquitin_At1g33420"/>
    <property type="match status" value="1"/>
</dbReference>
<dbReference type="InterPro" id="IPR019787">
    <property type="entry name" value="Znf_PHD-finger"/>
</dbReference>
<dbReference type="InParanoid" id="A0A068UAF3"/>
<accession>A0A068UAF3</accession>
<dbReference type="InterPro" id="IPR057765">
    <property type="entry name" value="MS1-like_ubiquitin"/>
</dbReference>
<evidence type="ECO:0000256" key="5">
    <source>
        <dbReference type="ARBA" id="ARBA00023163"/>
    </source>
</evidence>
<dbReference type="InterPro" id="IPR019786">
    <property type="entry name" value="Zinc_finger_PHD-type_CS"/>
</dbReference>
<dbReference type="InterPro" id="IPR059080">
    <property type="entry name" value="WHD_PTC1"/>
</dbReference>
<dbReference type="AlphaFoldDB" id="A0A068UAF3"/>
<keyword evidence="3" id="KW-0862">Zinc</keyword>
<dbReference type="STRING" id="49390.A0A068UAF3"/>
<proteinExistence type="predicted"/>
<evidence type="ECO:0000256" key="3">
    <source>
        <dbReference type="ARBA" id="ARBA00022833"/>
    </source>
</evidence>
<evidence type="ECO:0000313" key="8">
    <source>
        <dbReference type="Proteomes" id="UP000295252"/>
    </source>
</evidence>
<dbReference type="Proteomes" id="UP000295252">
    <property type="component" value="Chromosome III"/>
</dbReference>
<evidence type="ECO:0000313" key="7">
    <source>
        <dbReference type="EMBL" id="CDP05466.1"/>
    </source>
</evidence>
<dbReference type="Pfam" id="PF00628">
    <property type="entry name" value="PHD"/>
    <property type="match status" value="1"/>
</dbReference>
<feature type="domain" description="Zinc finger PHD-type" evidence="6">
    <location>
        <begin position="601"/>
        <end position="647"/>
    </location>
</feature>
<evidence type="ECO:0000256" key="2">
    <source>
        <dbReference type="ARBA" id="ARBA00022771"/>
    </source>
</evidence>
<dbReference type="Pfam" id="PF25874">
    <property type="entry name" value="WHD_plant_repro"/>
    <property type="match status" value="1"/>
</dbReference>
<evidence type="ECO:0000256" key="1">
    <source>
        <dbReference type="ARBA" id="ARBA00022723"/>
    </source>
</evidence>
<dbReference type="OMA" id="EIYWGLR"/>
<evidence type="ECO:0000259" key="6">
    <source>
        <dbReference type="SMART" id="SM00249"/>
    </source>
</evidence>
<keyword evidence="1" id="KW-0479">Metal-binding</keyword>
<protein>
    <recommendedName>
        <fullName evidence="6">Zinc finger PHD-type domain-containing protein</fullName>
    </recommendedName>
</protein>
<organism evidence="7 8">
    <name type="scientific">Coffea canephora</name>
    <name type="common">Robusta coffee</name>
    <dbReference type="NCBI Taxonomy" id="49390"/>
    <lineage>
        <taxon>Eukaryota</taxon>
        <taxon>Viridiplantae</taxon>
        <taxon>Streptophyta</taxon>
        <taxon>Embryophyta</taxon>
        <taxon>Tracheophyta</taxon>
        <taxon>Spermatophyta</taxon>
        <taxon>Magnoliopsida</taxon>
        <taxon>eudicotyledons</taxon>
        <taxon>Gunneridae</taxon>
        <taxon>Pentapetalae</taxon>
        <taxon>asterids</taxon>
        <taxon>lamiids</taxon>
        <taxon>Gentianales</taxon>
        <taxon>Rubiaceae</taxon>
        <taxon>Ixoroideae</taxon>
        <taxon>Gardenieae complex</taxon>
        <taxon>Bertiereae - Coffeeae clade</taxon>
        <taxon>Coffeeae</taxon>
        <taxon>Coffea</taxon>
    </lineage>
</organism>